<reference evidence="3 4" key="1">
    <citation type="submission" date="2023-10" db="EMBL/GenBank/DDBJ databases">
        <title>Novel methanotroph of the genus Methylocapsa from a subarctic wetland.</title>
        <authorList>
            <person name="Belova S.E."/>
            <person name="Oshkin I.Y."/>
            <person name="Miroshnikov K."/>
            <person name="Dedysh S.N."/>
        </authorList>
    </citation>
    <scope>NUCLEOTIDE SEQUENCE [LARGE SCALE GENOMIC DNA]</scope>
    <source>
        <strain evidence="3 4">RX1</strain>
    </source>
</reference>
<keyword evidence="2" id="KW-0732">Signal</keyword>
<feature type="signal peptide" evidence="2">
    <location>
        <begin position="1"/>
        <end position="19"/>
    </location>
</feature>
<evidence type="ECO:0000313" key="4">
    <source>
        <dbReference type="Proteomes" id="UP001626536"/>
    </source>
</evidence>
<sequence length="303" mass="33687">MRALSCALCILLSTAPGLAQVRSLEIHKPRLFGYYIGDLIEDEIVIVVDNGVTLKESSLPAPGPLNYWLTLKAIQTSATPSSDGGTRYILKLTYQTFYDPLEPHWLKIPGFQLIFDKADQSSAAAAPEWSFLSSPIREVSPKESKDNMFIQPDVPPYDEYLSRDRNGVFGAGFAALASYLALAYGRAWPPFRLRPRRPFTDAARRLKSLMKTEVGEDVYRQALTLLHEAFNKTDGRVILADDLDSFLSGHQQFRIFEAEIAAFFAISRRMFFESDCAGAMNALSFGAVAALCQNLSAAERGLR</sequence>
<evidence type="ECO:0000313" key="3">
    <source>
        <dbReference type="EMBL" id="WOJ91348.1"/>
    </source>
</evidence>
<keyword evidence="1" id="KW-1133">Transmembrane helix</keyword>
<gene>
    <name evidence="3" type="ORF">RZS28_08870</name>
</gene>
<organism evidence="3 4">
    <name type="scientific">Methylocapsa polymorpha</name>
    <dbReference type="NCBI Taxonomy" id="3080828"/>
    <lineage>
        <taxon>Bacteria</taxon>
        <taxon>Pseudomonadati</taxon>
        <taxon>Pseudomonadota</taxon>
        <taxon>Alphaproteobacteria</taxon>
        <taxon>Hyphomicrobiales</taxon>
        <taxon>Beijerinckiaceae</taxon>
        <taxon>Methylocapsa</taxon>
    </lineage>
</organism>
<keyword evidence="1" id="KW-0472">Membrane</keyword>
<keyword evidence="4" id="KW-1185">Reference proteome</keyword>
<dbReference type="EMBL" id="CP136862">
    <property type="protein sequence ID" value="WOJ91348.1"/>
    <property type="molecule type" value="Genomic_DNA"/>
</dbReference>
<protein>
    <submittedName>
        <fullName evidence="3">Nonribosomal peptide synthetase MxaA</fullName>
    </submittedName>
</protein>
<evidence type="ECO:0000256" key="1">
    <source>
        <dbReference type="SAM" id="Phobius"/>
    </source>
</evidence>
<feature type="chain" id="PRO_5046605934" evidence="2">
    <location>
        <begin position="20"/>
        <end position="303"/>
    </location>
</feature>
<dbReference type="Proteomes" id="UP001626536">
    <property type="component" value="Chromosome"/>
</dbReference>
<feature type="transmembrane region" description="Helical" evidence="1">
    <location>
        <begin position="168"/>
        <end position="187"/>
    </location>
</feature>
<evidence type="ECO:0000256" key="2">
    <source>
        <dbReference type="SAM" id="SignalP"/>
    </source>
</evidence>
<keyword evidence="1" id="KW-0812">Transmembrane</keyword>
<name>A0ABZ0HVU7_9HYPH</name>
<proteinExistence type="predicted"/>
<dbReference type="RefSeq" id="WP_407340944.1">
    <property type="nucleotide sequence ID" value="NZ_CP136862.1"/>
</dbReference>
<accession>A0ABZ0HVU7</accession>